<dbReference type="Gene3D" id="3.30.300.30">
    <property type="match status" value="1"/>
</dbReference>
<keyword evidence="3" id="KW-0436">Ligase</keyword>
<dbReference type="InterPro" id="IPR036736">
    <property type="entry name" value="ACP-like_sf"/>
</dbReference>
<dbReference type="Pfam" id="PF00550">
    <property type="entry name" value="PP-binding"/>
    <property type="match status" value="1"/>
</dbReference>
<protein>
    <submittedName>
        <fullName evidence="8">NRPS-like enzyme like protein</fullName>
    </submittedName>
</protein>
<accession>A0A0F4GMH3</accession>
<reference evidence="8 9" key="1">
    <citation type="submission" date="2015-03" db="EMBL/GenBank/DDBJ databases">
        <title>RNA-seq based gene annotation and comparative genomics of four Zymoseptoria species reveal species-specific pathogenicity related genes and transposable element activity.</title>
        <authorList>
            <person name="Grandaubert J."/>
            <person name="Bhattacharyya A."/>
            <person name="Stukenbrock E.H."/>
        </authorList>
    </citation>
    <scope>NUCLEOTIDE SEQUENCE [LARGE SCALE GENOMIC DNA]</scope>
    <source>
        <strain evidence="8 9">Zb18110</strain>
    </source>
</reference>
<dbReference type="STRING" id="1047168.A0A0F4GMH3"/>
<evidence type="ECO:0000313" key="8">
    <source>
        <dbReference type="EMBL" id="KJX98591.1"/>
    </source>
</evidence>
<dbReference type="SUPFAM" id="SSF56801">
    <property type="entry name" value="Acetyl-CoA synthetase-like"/>
    <property type="match status" value="1"/>
</dbReference>
<evidence type="ECO:0000256" key="2">
    <source>
        <dbReference type="ARBA" id="ARBA00022553"/>
    </source>
</evidence>
<dbReference type="InterPro" id="IPR001242">
    <property type="entry name" value="Condensation_dom"/>
</dbReference>
<dbReference type="Pfam" id="PF00501">
    <property type="entry name" value="AMP-binding"/>
    <property type="match status" value="1"/>
</dbReference>
<organism evidence="8 9">
    <name type="scientific">Zymoseptoria brevis</name>
    <dbReference type="NCBI Taxonomy" id="1047168"/>
    <lineage>
        <taxon>Eukaryota</taxon>
        <taxon>Fungi</taxon>
        <taxon>Dikarya</taxon>
        <taxon>Ascomycota</taxon>
        <taxon>Pezizomycotina</taxon>
        <taxon>Dothideomycetes</taxon>
        <taxon>Dothideomycetidae</taxon>
        <taxon>Mycosphaerellales</taxon>
        <taxon>Mycosphaerellaceae</taxon>
        <taxon>Zymoseptoria</taxon>
    </lineage>
</organism>
<dbReference type="PANTHER" id="PTHR45527">
    <property type="entry name" value="NONRIBOSOMAL PEPTIDE SYNTHETASE"/>
    <property type="match status" value="1"/>
</dbReference>
<dbReference type="Proteomes" id="UP000033647">
    <property type="component" value="Unassembled WGS sequence"/>
</dbReference>
<dbReference type="SUPFAM" id="SSF52777">
    <property type="entry name" value="CoA-dependent acyltransferases"/>
    <property type="match status" value="2"/>
</dbReference>
<evidence type="ECO:0000256" key="1">
    <source>
        <dbReference type="ARBA" id="ARBA00022450"/>
    </source>
</evidence>
<comment type="caution">
    <text evidence="8">The sequence shown here is derived from an EMBL/GenBank/DDBJ whole genome shotgun (WGS) entry which is preliminary data.</text>
</comment>
<evidence type="ECO:0000259" key="6">
    <source>
        <dbReference type="Pfam" id="PF00550"/>
    </source>
</evidence>
<dbReference type="EMBL" id="LAFY01000395">
    <property type="protein sequence ID" value="KJX98591.1"/>
    <property type="molecule type" value="Genomic_DNA"/>
</dbReference>
<dbReference type="InterPro" id="IPR020845">
    <property type="entry name" value="AMP-binding_CS"/>
</dbReference>
<dbReference type="InterPro" id="IPR042099">
    <property type="entry name" value="ANL_N_sf"/>
</dbReference>
<keyword evidence="1" id="KW-0596">Phosphopantetheine</keyword>
<gene>
    <name evidence="8" type="ORF">TI39_contig403g00012</name>
</gene>
<dbReference type="InterPro" id="IPR045851">
    <property type="entry name" value="AMP-bd_C_sf"/>
</dbReference>
<dbReference type="GO" id="GO:0016874">
    <property type="term" value="F:ligase activity"/>
    <property type="evidence" value="ECO:0007669"/>
    <property type="project" value="UniProtKB-KW"/>
</dbReference>
<dbReference type="Gene3D" id="1.10.1200.10">
    <property type="entry name" value="ACP-like"/>
    <property type="match status" value="1"/>
</dbReference>
<feature type="domain" description="AMP-dependent synthetase/ligase" evidence="5">
    <location>
        <begin position="565"/>
        <end position="900"/>
    </location>
</feature>
<dbReference type="InterPro" id="IPR009081">
    <property type="entry name" value="PP-bd_ACP"/>
</dbReference>
<dbReference type="InterPro" id="IPR000873">
    <property type="entry name" value="AMP-dep_synth/lig_dom"/>
</dbReference>
<dbReference type="GO" id="GO:0031177">
    <property type="term" value="F:phosphopantetheine binding"/>
    <property type="evidence" value="ECO:0007669"/>
    <property type="project" value="TreeGrafter"/>
</dbReference>
<dbReference type="PROSITE" id="PS00455">
    <property type="entry name" value="AMP_BINDING"/>
    <property type="match status" value="1"/>
</dbReference>
<dbReference type="PANTHER" id="PTHR45527:SF11">
    <property type="entry name" value="NONRIBOSOMAL PEPTIDE SYNTHETASE 5"/>
    <property type="match status" value="1"/>
</dbReference>
<keyword evidence="2" id="KW-0597">Phosphoprotein</keyword>
<feature type="domain" description="Condensation" evidence="7">
    <location>
        <begin position="152"/>
        <end position="433"/>
    </location>
</feature>
<evidence type="ECO:0000256" key="3">
    <source>
        <dbReference type="ARBA" id="ARBA00022598"/>
    </source>
</evidence>
<feature type="domain" description="Carrier" evidence="6">
    <location>
        <begin position="10"/>
        <end position="64"/>
    </location>
</feature>
<sequence>MDYTSNVDETLLDRLCGLLHVEPDRIKLNESFVRNGGDSLLAIRFSNVIQKSEQLQVGAGVILREKQLGTLLDKTQLRTLATEPSTQPACSSTIDPSITVTASQDNLEDKTLDPIQRFPKVIPSTGLPITFIQAGTAHYAHLIPGAAVQHVTQYCYTDALPKLKAAFAKAMSRYQIFRLNLQVETDPLLIKASLKDDFRLNWEESQVDSLEGPDLEDSFRNWSIEASTEPVFRILTPSNSTSDRSLSVVHWFYHLSLMDGRSIDILLKHVDTLMQDLPILLKVNDNTFDVVKGLADYHDQHAAAARTFWNIREVPSASRNHPLLHALGTRTPSVVRMRSVDVFYPEDVKAFQARTGFTFEVLARAALALVLAKLQDAITVSLMSVSSRRSLPITGIEEAVGSFASSMILSVEINNTDTAHELLEQVFHKLLELDDMSYSDPSDGFSIGGLVVVSSDLQPHAPWYSDNHRTEIMSPKETLPTLYVGSNGRVRFCYNSEWRTPAEMQVMADLFESALFGLGSGTLGVAECLSKMLTAAARERIMTFGNCLSNKTTQQGIDDDIVSLFEKQVELRGGAPALTFCGESISYNDLARRIVIIGSRVKELLQPGSVVMLHADGSINWVVAMFAILWADCIFSPQSTNLPHALRSQHYAIADAQAFLVPQDSPSIPTPDGCHQRLCVETLLSEASQTPSSSTLTPRSPNPHCSAYICFSSGTTGTPKAILCTHSGVTSLLCSPTARLHVTPSHTVSQTLAPQFDGALLEVFATLCHGGKLHLKDPLNPFAHLRGVGTMMLTPSLALELDPEDFINNVRYIYFAGEVLPQATADRWAKGKAEVCNVYGPTETHILATAQRVQTGKPVTIGRPLLSTRVYILDKKGELLPPLVAGEIYIGGVSVSRGYLGLKEENALRFVPDTICSGGKEGDGKMYRTGDWGFWTLEGEVAFLGRTDRQVKVGGFRVDLNDVQARIQGVVGGKVKVAVVVVDDVLGCAIEDTGTGTTEEWLRQKIEGVLPPQMVPKILRIVERMPVSEVGKVDLRGVKAMLES</sequence>
<dbReference type="Pfam" id="PF00668">
    <property type="entry name" value="Condensation"/>
    <property type="match status" value="1"/>
</dbReference>
<proteinExistence type="inferred from homology"/>
<dbReference type="Gene3D" id="3.40.50.12780">
    <property type="entry name" value="N-terminal domain of ligase-like"/>
    <property type="match status" value="1"/>
</dbReference>
<dbReference type="GO" id="GO:0043041">
    <property type="term" value="P:amino acid activation for nonribosomal peptide biosynthetic process"/>
    <property type="evidence" value="ECO:0007669"/>
    <property type="project" value="TreeGrafter"/>
</dbReference>
<dbReference type="OrthoDB" id="416786at2759"/>
<dbReference type="GO" id="GO:0044550">
    <property type="term" value="P:secondary metabolite biosynthetic process"/>
    <property type="evidence" value="ECO:0007669"/>
    <property type="project" value="TreeGrafter"/>
</dbReference>
<evidence type="ECO:0000259" key="5">
    <source>
        <dbReference type="Pfam" id="PF00501"/>
    </source>
</evidence>
<name>A0A0F4GMH3_9PEZI</name>
<comment type="similarity">
    <text evidence="4">Belongs to the NRP synthetase family.</text>
</comment>
<evidence type="ECO:0000259" key="7">
    <source>
        <dbReference type="Pfam" id="PF00668"/>
    </source>
</evidence>
<dbReference type="SUPFAM" id="SSF47336">
    <property type="entry name" value="ACP-like"/>
    <property type="match status" value="1"/>
</dbReference>
<dbReference type="AlphaFoldDB" id="A0A0F4GMH3"/>
<dbReference type="GO" id="GO:0005737">
    <property type="term" value="C:cytoplasm"/>
    <property type="evidence" value="ECO:0007669"/>
    <property type="project" value="TreeGrafter"/>
</dbReference>
<dbReference type="InterPro" id="IPR023213">
    <property type="entry name" value="CAT-like_dom_sf"/>
</dbReference>
<dbReference type="Gene3D" id="3.30.559.10">
    <property type="entry name" value="Chloramphenicol acetyltransferase-like domain"/>
    <property type="match status" value="1"/>
</dbReference>
<evidence type="ECO:0000256" key="4">
    <source>
        <dbReference type="ARBA" id="ARBA00029454"/>
    </source>
</evidence>
<evidence type="ECO:0000313" key="9">
    <source>
        <dbReference type="Proteomes" id="UP000033647"/>
    </source>
</evidence>
<dbReference type="Gene3D" id="3.30.559.30">
    <property type="entry name" value="Nonribosomal peptide synthetase, condensation domain"/>
    <property type="match status" value="1"/>
</dbReference>
<keyword evidence="9" id="KW-1185">Reference proteome</keyword>